<evidence type="ECO:0000256" key="1">
    <source>
        <dbReference type="SAM" id="MobiDB-lite"/>
    </source>
</evidence>
<gene>
    <name evidence="2" type="ORF">K0M31_013679</name>
</gene>
<comment type="caution">
    <text evidence="2">The sequence shown here is derived from an EMBL/GenBank/DDBJ whole genome shotgun (WGS) entry which is preliminary data.</text>
</comment>
<evidence type="ECO:0000313" key="3">
    <source>
        <dbReference type="Proteomes" id="UP001177670"/>
    </source>
</evidence>
<name>A0AA40FHW8_9HYME</name>
<organism evidence="2 3">
    <name type="scientific">Melipona bicolor</name>
    <dbReference type="NCBI Taxonomy" id="60889"/>
    <lineage>
        <taxon>Eukaryota</taxon>
        <taxon>Metazoa</taxon>
        <taxon>Ecdysozoa</taxon>
        <taxon>Arthropoda</taxon>
        <taxon>Hexapoda</taxon>
        <taxon>Insecta</taxon>
        <taxon>Pterygota</taxon>
        <taxon>Neoptera</taxon>
        <taxon>Endopterygota</taxon>
        <taxon>Hymenoptera</taxon>
        <taxon>Apocrita</taxon>
        <taxon>Aculeata</taxon>
        <taxon>Apoidea</taxon>
        <taxon>Anthophila</taxon>
        <taxon>Apidae</taxon>
        <taxon>Melipona</taxon>
    </lineage>
</organism>
<reference evidence="2" key="1">
    <citation type="submission" date="2021-10" db="EMBL/GenBank/DDBJ databases">
        <title>Melipona bicolor Genome sequencing and assembly.</title>
        <authorList>
            <person name="Araujo N.S."/>
            <person name="Arias M.C."/>
        </authorList>
    </citation>
    <scope>NUCLEOTIDE SEQUENCE</scope>
    <source>
        <strain evidence="2">USP_2M_L1-L4_2017</strain>
        <tissue evidence="2">Whole body</tissue>
    </source>
</reference>
<dbReference type="EMBL" id="JAHYIQ010000038">
    <property type="protein sequence ID" value="KAK1119184.1"/>
    <property type="molecule type" value="Genomic_DNA"/>
</dbReference>
<feature type="region of interest" description="Disordered" evidence="1">
    <location>
        <begin position="61"/>
        <end position="83"/>
    </location>
</feature>
<evidence type="ECO:0000313" key="2">
    <source>
        <dbReference type="EMBL" id="KAK1119184.1"/>
    </source>
</evidence>
<accession>A0AA40FHW8</accession>
<protein>
    <submittedName>
        <fullName evidence="2">Uncharacterized protein</fullName>
    </submittedName>
</protein>
<dbReference type="Proteomes" id="UP001177670">
    <property type="component" value="Unassembled WGS sequence"/>
</dbReference>
<proteinExistence type="predicted"/>
<sequence>MCLGRRLSFARQGRYRSIHSNRLAAAAAAAAAAEAAAAAAAAAEALLHVGRNCVGGRIAKKRKTRVNERENETVEDIRRKKQR</sequence>
<keyword evidence="3" id="KW-1185">Reference proteome</keyword>
<feature type="compositionally biased region" description="Basic and acidic residues" evidence="1">
    <location>
        <begin position="65"/>
        <end position="83"/>
    </location>
</feature>
<dbReference type="AlphaFoldDB" id="A0AA40FHW8"/>